<dbReference type="InParanoid" id="A0A2S8SR70"/>
<protein>
    <submittedName>
        <fullName evidence="4">Uncharacterized protein</fullName>
    </submittedName>
</protein>
<feature type="domain" description="DUF6784" evidence="2">
    <location>
        <begin position="591"/>
        <end position="691"/>
    </location>
</feature>
<feature type="transmembrane region" description="Helical" evidence="1">
    <location>
        <begin position="35"/>
        <end position="58"/>
    </location>
</feature>
<dbReference type="InterPro" id="IPR046712">
    <property type="entry name" value="DUF6785"/>
</dbReference>
<accession>A0A2S8SR70</accession>
<dbReference type="Pfam" id="PF20580">
    <property type="entry name" value="DUF6784"/>
    <property type="match status" value="1"/>
</dbReference>
<keyword evidence="1" id="KW-0812">Transmembrane</keyword>
<feature type="transmembrane region" description="Helical" evidence="1">
    <location>
        <begin position="252"/>
        <end position="273"/>
    </location>
</feature>
<feature type="transmembrane region" description="Helical" evidence="1">
    <location>
        <begin position="434"/>
        <end position="454"/>
    </location>
</feature>
<organism evidence="4 5">
    <name type="scientific">Abditibacterium utsteinense</name>
    <dbReference type="NCBI Taxonomy" id="1960156"/>
    <lineage>
        <taxon>Bacteria</taxon>
        <taxon>Pseudomonadati</taxon>
        <taxon>Abditibacteriota</taxon>
        <taxon>Abditibacteriia</taxon>
        <taxon>Abditibacteriales</taxon>
        <taxon>Abditibacteriaceae</taxon>
        <taxon>Abditibacterium</taxon>
    </lineage>
</organism>
<proteinExistence type="predicted"/>
<keyword evidence="5" id="KW-1185">Reference proteome</keyword>
<feature type="transmembrane region" description="Helical" evidence="1">
    <location>
        <begin position="361"/>
        <end position="379"/>
    </location>
</feature>
<evidence type="ECO:0000313" key="5">
    <source>
        <dbReference type="Proteomes" id="UP000237684"/>
    </source>
</evidence>
<dbReference type="AlphaFoldDB" id="A0A2S8SR70"/>
<keyword evidence="1" id="KW-0472">Membrane</keyword>
<dbReference type="EMBL" id="NIGF01000013">
    <property type="protein sequence ID" value="PQV63312.1"/>
    <property type="molecule type" value="Genomic_DNA"/>
</dbReference>
<sequence length="693" mass="77127">MVEKLDGPGQPKIGATISEEAAPLAGRERGVTPRVVVICLLLAVVLGYIIPIIDFKVFNTFLGATHLPPGAIGALLVLVLVVNPLLRSISKRLSFSRNETLTVYISCLFSSLIPGHGAENLALPVSIAPFYFATRENKWLEWIQPYLKPWLSPALDLKTGAYNKSIVDGWYNGLAPGESIPWGAWLVPVAVWGGLILMIYIMLACLSVMLRAQWADREALAFPLLRLPLVMTEDLDRKDDYATLGRFFRNPLMWVGFGIATFIQLQRGLHLYFPDVPNFPLELDLNSILTEAPFNQIGWVPINIYPMVVGITYLLTSEVSFSLWFFFLFMKIQLMGAYYIGFMPSILPDAGGAFPGKMFQGFQVGGAYIAYVGIALWTAREHLKHIVRRGFGRARATPEERQEVLSYPLAFWGFTLTFCVLVGVSMLAGVRFDIALALWVSYIILAIGLTRVAVEGGMLFLLHDIQPLGAIARLLTAGPSQWLTPENGLVPASFLQSGLVYHLRGFSMPSFMHSFKLAHDHKISPRPLMALISVVILISLSMSLWGVIRLGYENGGMSLTSSWAREHLAVRPATFIDSVTKDNGSSLSTNWISLAVGAILTYGMMLARSRFAWFPFHPIGYLMCLTYAAAMFWFSIFLGWGFKRLITRFGGHETYRNLLPMFLGLVLGDVVMILFWLVIDGWQGRIAHQLMPG</sequence>
<feature type="transmembrane region" description="Helical" evidence="1">
    <location>
        <begin position="101"/>
        <end position="118"/>
    </location>
</feature>
<evidence type="ECO:0000313" key="4">
    <source>
        <dbReference type="EMBL" id="PQV63312.1"/>
    </source>
</evidence>
<dbReference type="Pfam" id="PF20581">
    <property type="entry name" value="DUF6785"/>
    <property type="match status" value="1"/>
</dbReference>
<dbReference type="OrthoDB" id="5428060at2"/>
<feature type="transmembrane region" description="Helical" evidence="1">
    <location>
        <begin position="409"/>
        <end position="428"/>
    </location>
</feature>
<gene>
    <name evidence="4" type="ORF">B1R32_11339</name>
</gene>
<feature type="transmembrane region" description="Helical" evidence="1">
    <location>
        <begin position="528"/>
        <end position="548"/>
    </location>
</feature>
<evidence type="ECO:0000259" key="3">
    <source>
        <dbReference type="Pfam" id="PF20581"/>
    </source>
</evidence>
<feature type="transmembrane region" description="Helical" evidence="1">
    <location>
        <begin position="619"/>
        <end position="638"/>
    </location>
</feature>
<feature type="transmembrane region" description="Helical" evidence="1">
    <location>
        <begin position="189"/>
        <end position="210"/>
    </location>
</feature>
<feature type="transmembrane region" description="Helical" evidence="1">
    <location>
        <begin position="323"/>
        <end position="341"/>
    </location>
</feature>
<comment type="caution">
    <text evidence="4">The sequence shown here is derived from an EMBL/GenBank/DDBJ whole genome shotgun (WGS) entry which is preliminary data.</text>
</comment>
<feature type="transmembrane region" description="Helical" evidence="1">
    <location>
        <begin position="658"/>
        <end position="679"/>
    </location>
</feature>
<dbReference type="Proteomes" id="UP000237684">
    <property type="component" value="Unassembled WGS sequence"/>
</dbReference>
<feature type="transmembrane region" description="Helical" evidence="1">
    <location>
        <begin position="591"/>
        <end position="607"/>
    </location>
</feature>
<feature type="transmembrane region" description="Helical" evidence="1">
    <location>
        <begin position="293"/>
        <end position="316"/>
    </location>
</feature>
<reference evidence="4 5" key="1">
    <citation type="journal article" date="2018" name="Syst. Appl. Microbiol.">
        <title>Abditibacterium utsteinense sp. nov., the first cultivated member of candidate phylum FBP, isolated from ice-free Antarctic soil samples.</title>
        <authorList>
            <person name="Tahon G."/>
            <person name="Tytgat B."/>
            <person name="Lebbe L."/>
            <person name="Carlier A."/>
            <person name="Willems A."/>
        </authorList>
    </citation>
    <scope>NUCLEOTIDE SEQUENCE [LARGE SCALE GENOMIC DNA]</scope>
    <source>
        <strain evidence="4 5">LMG 29911</strain>
    </source>
</reference>
<keyword evidence="1" id="KW-1133">Transmembrane helix</keyword>
<evidence type="ECO:0000256" key="1">
    <source>
        <dbReference type="SAM" id="Phobius"/>
    </source>
</evidence>
<dbReference type="InterPro" id="IPR046711">
    <property type="entry name" value="DUF6784"/>
</dbReference>
<evidence type="ECO:0000259" key="2">
    <source>
        <dbReference type="Pfam" id="PF20580"/>
    </source>
</evidence>
<dbReference type="RefSeq" id="WP_106380555.1">
    <property type="nucleotide sequence ID" value="NZ_NIGF01000013.1"/>
</dbReference>
<name>A0A2S8SR70_9BACT</name>
<feature type="transmembrane region" description="Helical" evidence="1">
    <location>
        <begin position="70"/>
        <end position="89"/>
    </location>
</feature>
<feature type="domain" description="DUF6785" evidence="3">
    <location>
        <begin position="32"/>
        <end position="555"/>
    </location>
</feature>